<reference evidence="7 8" key="3">
    <citation type="journal article" date="2016" name="Stand. Genomic Sci.">
        <title>Complete genome sequence of 'Halanaeroarchaeum sulfurireducens' M27-SA2, a sulfur-reducing and acetate-oxidizing haloarchaeon from the deep-sea hypersaline anoxic lake Medee.</title>
        <authorList>
            <person name="Messina E."/>
            <person name="Sorokin D.Y."/>
            <person name="Kublanov I.V."/>
            <person name="Toshchakov S."/>
            <person name="Lopatina A."/>
            <person name="Arcadi E."/>
            <person name="Smedile F."/>
            <person name="La Spada G."/>
            <person name="La Cono V."/>
            <person name="Yakimov M.M."/>
        </authorList>
    </citation>
    <scope>NUCLEOTIDE SEQUENCE [LARGE SCALE GENOMIC DNA]</scope>
    <source>
        <strain evidence="7 8">M27-SA2</strain>
    </source>
</reference>
<reference evidence="6 9" key="1">
    <citation type="journal article" date="2015" name="ISME J.">
        <title>Elemental sulfur and acetate can support life of a novel strictly anaerobic haloarchaeon.</title>
        <authorList>
            <person name="Sorokin D.Y."/>
            <person name="Kublanov I.V."/>
            <person name="Gavrilov S.N."/>
            <person name="Rojo D."/>
            <person name="Roman P."/>
            <person name="Golyshin P.N."/>
            <person name="Slepak V.Z."/>
            <person name="Smedile F."/>
            <person name="Ferrer M."/>
            <person name="Messina E."/>
            <person name="La Cono V."/>
            <person name="Yakimov M.M."/>
        </authorList>
    </citation>
    <scope>NUCLEOTIDE SEQUENCE [LARGE SCALE GENOMIC DNA]</scope>
    <source>
        <strain evidence="6 9">HSR2</strain>
    </source>
</reference>
<dbReference type="Pfam" id="PF00565">
    <property type="entry name" value="SNase"/>
    <property type="match status" value="1"/>
</dbReference>
<keyword evidence="1" id="KW-0540">Nuclease</keyword>
<feature type="compositionally biased region" description="Polar residues" evidence="4">
    <location>
        <begin position="232"/>
        <end position="251"/>
    </location>
</feature>
<keyword evidence="2" id="KW-0255">Endonuclease</keyword>
<dbReference type="KEGG" id="hsu:HLASF_1803"/>
<accession>A0A0F7PFG7</accession>
<dbReference type="OrthoDB" id="3327at2157"/>
<evidence type="ECO:0000313" key="7">
    <source>
        <dbReference type="EMBL" id="ALG82668.1"/>
    </source>
</evidence>
<proteinExistence type="predicted"/>
<sequence length="251" mass="26837">MRRSIPIVVTVVVLLLVAGCTATGPTMDYETGPEADDLSSGGPADGRAWEVTVTRVVDGDTVEARFPNGEVDTLRLLGVDTPETDYDRVSPEEFDGIPATVAGREHLLAWGDRASAFATDELEGETVRVAVDSRADRRGGYGRLLVYVYNDGENFNEELLTDGYARLYDSPFSLSAEFEAAEAAAQSDERGVWSFDGPGTITDLGTMARDSAPRSHRSIASETPSIAPHSGHSYTTPLVTSVSDTATDVIS</sequence>
<evidence type="ECO:0000313" key="6">
    <source>
        <dbReference type="EMBL" id="AKH98274.1"/>
    </source>
</evidence>
<evidence type="ECO:0000313" key="9">
    <source>
        <dbReference type="Proteomes" id="UP000069906"/>
    </source>
</evidence>
<dbReference type="Gene3D" id="2.40.50.90">
    <property type="match status" value="1"/>
</dbReference>
<feature type="region of interest" description="Disordered" evidence="4">
    <location>
        <begin position="25"/>
        <end position="46"/>
    </location>
</feature>
<dbReference type="KEGG" id="hsf:HLASA_1789"/>
<gene>
    <name evidence="7" type="ORF">HLASA_1789</name>
    <name evidence="6" type="ORF">HLASF_1803</name>
</gene>
<evidence type="ECO:0000256" key="3">
    <source>
        <dbReference type="ARBA" id="ARBA00022801"/>
    </source>
</evidence>
<evidence type="ECO:0000256" key="1">
    <source>
        <dbReference type="ARBA" id="ARBA00022722"/>
    </source>
</evidence>
<organism evidence="6 9">
    <name type="scientific">Halanaeroarchaeum sulfurireducens</name>
    <dbReference type="NCBI Taxonomy" id="1604004"/>
    <lineage>
        <taxon>Archaea</taxon>
        <taxon>Methanobacteriati</taxon>
        <taxon>Methanobacteriota</taxon>
        <taxon>Stenosarchaea group</taxon>
        <taxon>Halobacteria</taxon>
        <taxon>Halobacteriales</taxon>
        <taxon>Halobacteriaceae</taxon>
        <taxon>Halanaeroarchaeum</taxon>
    </lineage>
</organism>
<dbReference type="PANTHER" id="PTHR12302">
    <property type="entry name" value="EBNA2 BINDING PROTEIN P100"/>
    <property type="match status" value="1"/>
</dbReference>
<evidence type="ECO:0000256" key="2">
    <source>
        <dbReference type="ARBA" id="ARBA00022759"/>
    </source>
</evidence>
<dbReference type="RefSeq" id="WP_079977825.1">
    <property type="nucleotide sequence ID" value="NZ_CP008874.1"/>
</dbReference>
<protein>
    <submittedName>
        <fullName evidence="6">Nuclease</fullName>
    </submittedName>
</protein>
<evidence type="ECO:0000259" key="5">
    <source>
        <dbReference type="PROSITE" id="PS50830"/>
    </source>
</evidence>
<dbReference type="GeneID" id="26011124"/>
<dbReference type="GO" id="GO:0004519">
    <property type="term" value="F:endonuclease activity"/>
    <property type="evidence" value="ECO:0007669"/>
    <property type="project" value="UniProtKB-KW"/>
</dbReference>
<dbReference type="PROSITE" id="PS51257">
    <property type="entry name" value="PROKAR_LIPOPROTEIN"/>
    <property type="match status" value="1"/>
</dbReference>
<evidence type="ECO:0000313" key="8">
    <source>
        <dbReference type="Proteomes" id="UP000060390"/>
    </source>
</evidence>
<reference evidence="8" key="2">
    <citation type="submission" date="2015-05" db="EMBL/GenBank/DDBJ databases">
        <title>Complete genome sequence of Halanaeroarchaeum sulfurireducens type strain M27-SA2, a sulfate-reducer haloarchaeon from marine anoxic lake Medee.</title>
        <authorList>
            <person name="Messina E."/>
            <person name="Kublanov I.V."/>
            <person name="Toshchakov S."/>
            <person name="Arcadi E."/>
            <person name="La Spada G."/>
            <person name="La Cono V."/>
            <person name="Yakimov M.M."/>
        </authorList>
    </citation>
    <scope>NUCLEOTIDE SEQUENCE [LARGE SCALE GENOMIC DNA]</scope>
    <source>
        <strain evidence="8">M27-SA2</strain>
    </source>
</reference>
<dbReference type="AlphaFoldDB" id="A0A0F7PFG7"/>
<dbReference type="GO" id="GO:0016787">
    <property type="term" value="F:hydrolase activity"/>
    <property type="evidence" value="ECO:0007669"/>
    <property type="project" value="UniProtKB-KW"/>
</dbReference>
<dbReference type="EMBL" id="CP008874">
    <property type="protein sequence ID" value="AKH98274.1"/>
    <property type="molecule type" value="Genomic_DNA"/>
</dbReference>
<dbReference type="Proteomes" id="UP000069906">
    <property type="component" value="Chromosome"/>
</dbReference>
<dbReference type="STRING" id="1604004.HLASA_1789"/>
<keyword evidence="3" id="KW-0378">Hydrolase</keyword>
<feature type="region of interest" description="Disordered" evidence="4">
    <location>
        <begin position="208"/>
        <end position="251"/>
    </location>
</feature>
<keyword evidence="9" id="KW-1185">Reference proteome</keyword>
<dbReference type="EMBL" id="CP011564">
    <property type="protein sequence ID" value="ALG82668.1"/>
    <property type="molecule type" value="Genomic_DNA"/>
</dbReference>
<dbReference type="PANTHER" id="PTHR12302:SF3">
    <property type="entry name" value="SERINE_THREONINE-PROTEIN KINASE 31"/>
    <property type="match status" value="1"/>
</dbReference>
<dbReference type="PROSITE" id="PS50830">
    <property type="entry name" value="TNASE_3"/>
    <property type="match status" value="1"/>
</dbReference>
<dbReference type="Proteomes" id="UP000060390">
    <property type="component" value="Chromosome"/>
</dbReference>
<dbReference type="InterPro" id="IPR035437">
    <property type="entry name" value="SNase_OB-fold_sf"/>
</dbReference>
<evidence type="ECO:0000256" key="4">
    <source>
        <dbReference type="SAM" id="MobiDB-lite"/>
    </source>
</evidence>
<dbReference type="SUPFAM" id="SSF50199">
    <property type="entry name" value="Staphylococcal nuclease"/>
    <property type="match status" value="1"/>
</dbReference>
<dbReference type="HOGENOM" id="CLU_063605_0_0_2"/>
<dbReference type="InterPro" id="IPR016071">
    <property type="entry name" value="Staphylococal_nuclease_OB-fold"/>
</dbReference>
<name>A0A0F7PFG7_9EURY</name>
<feature type="domain" description="TNase-like" evidence="5">
    <location>
        <begin position="47"/>
        <end position="195"/>
    </location>
</feature>
<dbReference type="SMART" id="SM00318">
    <property type="entry name" value="SNc"/>
    <property type="match status" value="1"/>
</dbReference>